<evidence type="ECO:0000256" key="1">
    <source>
        <dbReference type="SAM" id="MobiDB-lite"/>
    </source>
</evidence>
<dbReference type="Pfam" id="PF25156">
    <property type="entry name" value="PNGase_A_C"/>
    <property type="match status" value="1"/>
</dbReference>
<dbReference type="InterPro" id="IPR056948">
    <property type="entry name" value="PNGaseA_N"/>
</dbReference>
<dbReference type="Proteomes" id="UP000799439">
    <property type="component" value="Unassembled WGS sequence"/>
</dbReference>
<feature type="domain" description="Peptide N-acetyl-beta-D-glucosaminyl asparaginase amidase A N-terminal" evidence="2">
    <location>
        <begin position="98"/>
        <end position="411"/>
    </location>
</feature>
<comment type="caution">
    <text evidence="3">The sequence shown here is derived from an EMBL/GenBank/DDBJ whole genome shotgun (WGS) entry which is preliminary data.</text>
</comment>
<accession>A0A9P4MMZ7</accession>
<dbReference type="Pfam" id="PF12222">
    <property type="entry name" value="PNGaseA"/>
    <property type="match status" value="1"/>
</dbReference>
<dbReference type="AlphaFoldDB" id="A0A9P4MMZ7"/>
<dbReference type="EMBL" id="ML996082">
    <property type="protein sequence ID" value="KAF2155714.1"/>
    <property type="molecule type" value="Genomic_DNA"/>
</dbReference>
<protein>
    <recommendedName>
        <fullName evidence="2">Peptide N-acetyl-beta-D-glucosaminyl asparaginase amidase A N-terminal domain-containing protein</fullName>
    </recommendedName>
</protein>
<reference evidence="3" key="1">
    <citation type="journal article" date="2020" name="Stud. Mycol.">
        <title>101 Dothideomycetes genomes: a test case for predicting lifestyles and emergence of pathogens.</title>
        <authorList>
            <person name="Haridas S."/>
            <person name="Albert R."/>
            <person name="Binder M."/>
            <person name="Bloem J."/>
            <person name="Labutti K."/>
            <person name="Salamov A."/>
            <person name="Andreopoulos B."/>
            <person name="Baker S."/>
            <person name="Barry K."/>
            <person name="Bills G."/>
            <person name="Bluhm B."/>
            <person name="Cannon C."/>
            <person name="Castanera R."/>
            <person name="Culley D."/>
            <person name="Daum C."/>
            <person name="Ezra D."/>
            <person name="Gonzalez J."/>
            <person name="Henrissat B."/>
            <person name="Kuo A."/>
            <person name="Liang C."/>
            <person name="Lipzen A."/>
            <person name="Lutzoni F."/>
            <person name="Magnuson J."/>
            <person name="Mondo S."/>
            <person name="Nolan M."/>
            <person name="Ohm R."/>
            <person name="Pangilinan J."/>
            <person name="Park H.-J."/>
            <person name="Ramirez L."/>
            <person name="Alfaro M."/>
            <person name="Sun H."/>
            <person name="Tritt A."/>
            <person name="Yoshinaga Y."/>
            <person name="Zwiers L.-H."/>
            <person name="Turgeon B."/>
            <person name="Goodwin S."/>
            <person name="Spatafora J."/>
            <person name="Crous P."/>
            <person name="Grigoriev I."/>
        </authorList>
    </citation>
    <scope>NUCLEOTIDE SEQUENCE</scope>
    <source>
        <strain evidence="3">CBS 260.36</strain>
    </source>
</reference>
<evidence type="ECO:0000259" key="2">
    <source>
        <dbReference type="Pfam" id="PF12222"/>
    </source>
</evidence>
<evidence type="ECO:0000313" key="3">
    <source>
        <dbReference type="EMBL" id="KAF2155714.1"/>
    </source>
</evidence>
<keyword evidence="4" id="KW-1185">Reference proteome</keyword>
<feature type="region of interest" description="Disordered" evidence="1">
    <location>
        <begin position="628"/>
        <end position="667"/>
    </location>
</feature>
<name>A0A9P4MMZ7_9PEZI</name>
<dbReference type="PANTHER" id="PTHR31104">
    <property type="entry name" value="PEPTIDE-N4-(N-ACETYL-BETA-GLUCOSAMINYL)ASPARAGINE AMIDASE A PROTEIN"/>
    <property type="match status" value="1"/>
</dbReference>
<sequence>MPYLGRPGALRFPLSTVVALLLLISPWRFGESRLFASGVYASALPSASTTTADVQGTGEAAPSASSPLLKVIEVDPPVRFEPPGNDNGQPSYSDQGIKPTCQQTLVTYSFALSYGKPYIGQYNPPACQFDRVVWNLTVVSAGRQFDRLGSVSLGSVEVFRTSTAEPTQNGIVWTYLKDMSSFLTLFKKQQTLIFDLGNLINDIYTAPFNVTLSASYYTVGGKNNAADLILPLSQGLTNGPSTFHLPSQNASSSFSIPQNSVKAIFTIAATGQGDEEFWWSNVLQQDINDFPANGALLGYSPFREVQLFIDGKLAGVVWPFPIIFTGGVVPGLWRPIVGIDAFDLKEDEIDVTPWLPLLCDGKSHTFSIKVSGLNPSTGKTASLSETTNNEWWVDGKLFIWLDSTSHRTTGSAPTLSLPPPTIVATSQFQNDSQSNNSALTYQVNVARHLSVTGSIRTSTGEQKVSWQQSLNYDGQGTVRQGGNFQSNGLHISGHDVSSSGYSRSISYPLNCTSLVIIAGNTTMISANLDRGKEVEIHGQPVFPTGLESFGSAFSDPSKVGSLLSTTQEGQAMYIANSTAKTSFSYGGTSQELSFSAVYPNEGYSPQAGTTQLYHRNVAAVNGTTVKDEITDKGESKPPTGGRAATLSDLHGYALVRPGKSGPPGEQR</sequence>
<evidence type="ECO:0000313" key="4">
    <source>
        <dbReference type="Proteomes" id="UP000799439"/>
    </source>
</evidence>
<dbReference type="OrthoDB" id="1612078at2759"/>
<proteinExistence type="predicted"/>
<gene>
    <name evidence="3" type="ORF">K461DRAFT_221558</name>
</gene>
<organism evidence="3 4">
    <name type="scientific">Myriangium duriaei CBS 260.36</name>
    <dbReference type="NCBI Taxonomy" id="1168546"/>
    <lineage>
        <taxon>Eukaryota</taxon>
        <taxon>Fungi</taxon>
        <taxon>Dikarya</taxon>
        <taxon>Ascomycota</taxon>
        <taxon>Pezizomycotina</taxon>
        <taxon>Dothideomycetes</taxon>
        <taxon>Dothideomycetidae</taxon>
        <taxon>Myriangiales</taxon>
        <taxon>Myriangiaceae</taxon>
        <taxon>Myriangium</taxon>
    </lineage>
</organism>
<dbReference type="InterPro" id="IPR021102">
    <property type="entry name" value="PNGase_A"/>
</dbReference>